<evidence type="ECO:0000256" key="15">
    <source>
        <dbReference type="PIRSR" id="PIRSR000130-3"/>
    </source>
</evidence>
<feature type="binding site" description="in other chain" evidence="13 16">
    <location>
        <position position="297"/>
    </location>
    <ligand>
        <name>K(+)</name>
        <dbReference type="ChEBI" id="CHEBI:29103"/>
        <note>ligand shared between two tetrameric partners</note>
    </ligand>
</feature>
<feature type="binding site" evidence="13">
    <location>
        <position position="476"/>
    </location>
    <ligand>
        <name>K(+)</name>
        <dbReference type="ChEBI" id="CHEBI:29103"/>
        <note>ligand shared between two tetrameric partners</note>
    </ligand>
</feature>
<dbReference type="OrthoDB" id="9805398at2"/>
<dbReference type="GO" id="GO:0006183">
    <property type="term" value="P:GTP biosynthetic process"/>
    <property type="evidence" value="ECO:0007669"/>
    <property type="project" value="TreeGrafter"/>
</dbReference>
<feature type="binding site" evidence="13">
    <location>
        <begin position="334"/>
        <end position="336"/>
    </location>
    <ligand>
        <name>IMP</name>
        <dbReference type="ChEBI" id="CHEBI:58053"/>
    </ligand>
</feature>
<keyword evidence="4 13" id="KW-0479">Metal-binding</keyword>
<evidence type="ECO:0000256" key="12">
    <source>
        <dbReference type="ARBA" id="ARBA00048028"/>
    </source>
</evidence>
<evidence type="ECO:0000256" key="10">
    <source>
        <dbReference type="ARBA" id="ARBA00023027"/>
    </source>
</evidence>
<dbReference type="AlphaFoldDB" id="A0A5B9WBJ8"/>
<dbReference type="PANTHER" id="PTHR11911">
    <property type="entry name" value="INOSINE-5-MONOPHOSPHATE DEHYDROGENASE RELATED"/>
    <property type="match status" value="1"/>
</dbReference>
<reference evidence="22 23" key="1">
    <citation type="submission" date="2019-08" db="EMBL/GenBank/DDBJ databases">
        <title>Deep-cultivation of Planctomycetes and their phenomic and genomic characterization uncovers novel biology.</title>
        <authorList>
            <person name="Wiegand S."/>
            <person name="Jogler M."/>
            <person name="Boedeker C."/>
            <person name="Pinto D."/>
            <person name="Vollmers J."/>
            <person name="Rivas-Marin E."/>
            <person name="Kohn T."/>
            <person name="Peeters S.H."/>
            <person name="Heuer A."/>
            <person name="Rast P."/>
            <person name="Oberbeckmann S."/>
            <person name="Bunk B."/>
            <person name="Jeske O."/>
            <person name="Meyerdierks A."/>
            <person name="Storesund J.E."/>
            <person name="Kallscheuer N."/>
            <person name="Luecker S."/>
            <person name="Lage O.M."/>
            <person name="Pohl T."/>
            <person name="Merkel B.J."/>
            <person name="Hornburger P."/>
            <person name="Mueller R.-W."/>
            <person name="Bruemmer F."/>
            <person name="Labrenz M."/>
            <person name="Spormann A.M."/>
            <person name="Op den Camp H."/>
            <person name="Overmann J."/>
            <person name="Amann R."/>
            <person name="Jetten M.S.M."/>
            <person name="Mascher T."/>
            <person name="Medema M.H."/>
            <person name="Devos D.P."/>
            <person name="Kaster A.-K."/>
            <person name="Ovreas L."/>
            <person name="Rohde M."/>
            <person name="Galperin M.Y."/>
            <person name="Jogler C."/>
        </authorList>
    </citation>
    <scope>NUCLEOTIDE SEQUENCE [LARGE SCALE GENOMIC DNA]</scope>
    <source>
        <strain evidence="22 23">OJF2</strain>
    </source>
</reference>
<feature type="binding site" evidence="13">
    <location>
        <begin position="357"/>
        <end position="358"/>
    </location>
    <ligand>
        <name>IMP</name>
        <dbReference type="ChEBI" id="CHEBI:58053"/>
    </ligand>
</feature>
<dbReference type="SMART" id="SM00116">
    <property type="entry name" value="CBS"/>
    <property type="match status" value="2"/>
</dbReference>
<dbReference type="InterPro" id="IPR046342">
    <property type="entry name" value="CBS_dom_sf"/>
</dbReference>
<feature type="region of interest" description="Disordered" evidence="20">
    <location>
        <begin position="394"/>
        <end position="415"/>
    </location>
</feature>
<accession>A0A5B9WBJ8</accession>
<evidence type="ECO:0000256" key="19">
    <source>
        <dbReference type="RuleBase" id="RU003928"/>
    </source>
</evidence>
<feature type="binding site" description="in other chain" evidence="13 16">
    <location>
        <position position="302"/>
    </location>
    <ligand>
        <name>K(+)</name>
        <dbReference type="ChEBI" id="CHEBI:29103"/>
        <note>ligand shared between two tetrameric partners</note>
    </ligand>
</feature>
<evidence type="ECO:0000313" key="23">
    <source>
        <dbReference type="Proteomes" id="UP000324233"/>
    </source>
</evidence>
<feature type="binding site" evidence="13 15">
    <location>
        <begin position="295"/>
        <end position="297"/>
    </location>
    <ligand>
        <name>NAD(+)</name>
        <dbReference type="ChEBI" id="CHEBI:57540"/>
    </ligand>
</feature>
<comment type="function">
    <text evidence="13">Catalyzes the conversion of inosine 5'-phosphate (IMP) to xanthosine 5'-phosphate (XMP), the first committed and rate-limiting step in the de novo synthesis of guanine nucleotides, and therefore plays an important role in the regulation of cell growth.</text>
</comment>
<evidence type="ECO:0000256" key="4">
    <source>
        <dbReference type="ARBA" id="ARBA00022723"/>
    </source>
</evidence>
<name>A0A5B9WBJ8_9BACT</name>
<dbReference type="CDD" id="cd00381">
    <property type="entry name" value="IMPDH"/>
    <property type="match status" value="1"/>
</dbReference>
<keyword evidence="11 17" id="KW-0129">CBS domain</keyword>
<dbReference type="SUPFAM" id="SSF51412">
    <property type="entry name" value="Inosine monophosphate dehydrogenase (IMPDH)"/>
    <property type="match status" value="1"/>
</dbReference>
<dbReference type="PANTHER" id="PTHR11911:SF111">
    <property type="entry name" value="INOSINE-5'-MONOPHOSPHATE DEHYDROGENASE"/>
    <property type="match status" value="1"/>
</dbReference>
<dbReference type="SUPFAM" id="SSF54631">
    <property type="entry name" value="CBS-domain pair"/>
    <property type="match status" value="1"/>
</dbReference>
<feature type="binding site" evidence="13">
    <location>
        <position position="420"/>
    </location>
    <ligand>
        <name>IMP</name>
        <dbReference type="ChEBI" id="CHEBI:58053"/>
    </ligand>
</feature>
<dbReference type="Pfam" id="PF00478">
    <property type="entry name" value="IMPDH"/>
    <property type="match status" value="1"/>
</dbReference>
<comment type="subunit">
    <text evidence="3 13">Homotetramer.</text>
</comment>
<dbReference type="KEGG" id="agv:OJF2_66540"/>
<comment type="caution">
    <text evidence="13">Lacks conserved residue(s) required for the propagation of feature annotation.</text>
</comment>
<evidence type="ECO:0000256" key="9">
    <source>
        <dbReference type="ARBA" id="ARBA00023002"/>
    </source>
</evidence>
<keyword evidence="8 13" id="KW-0630">Potassium</keyword>
<feature type="domain" description="CBS" evidence="21">
    <location>
        <begin position="94"/>
        <end position="152"/>
    </location>
</feature>
<dbReference type="SMART" id="SM01240">
    <property type="entry name" value="IMPDH"/>
    <property type="match status" value="1"/>
</dbReference>
<feature type="binding site" evidence="13">
    <location>
        <position position="474"/>
    </location>
    <ligand>
        <name>K(+)</name>
        <dbReference type="ChEBI" id="CHEBI:29103"/>
        <note>ligand shared between two tetrameric partners</note>
    </ligand>
</feature>
<dbReference type="InterPro" id="IPR013785">
    <property type="entry name" value="Aldolase_TIM"/>
</dbReference>
<dbReference type="HAMAP" id="MF_01964">
    <property type="entry name" value="IMPDH"/>
    <property type="match status" value="1"/>
</dbReference>
<keyword evidence="5" id="KW-0677">Repeat</keyword>
<keyword evidence="23" id="KW-1185">Reference proteome</keyword>
<keyword evidence="7 13" id="KW-0658">Purine biosynthesis</keyword>
<dbReference type="UniPathway" id="UPA00601">
    <property type="reaction ID" value="UER00295"/>
</dbReference>
<evidence type="ECO:0000256" key="14">
    <source>
        <dbReference type="PIRSR" id="PIRSR000130-1"/>
    </source>
</evidence>
<dbReference type="GO" id="GO:0046872">
    <property type="term" value="F:metal ion binding"/>
    <property type="evidence" value="ECO:0007669"/>
    <property type="project" value="UniProtKB-UniRule"/>
</dbReference>
<evidence type="ECO:0000256" key="6">
    <source>
        <dbReference type="ARBA" id="ARBA00022749"/>
    </source>
</evidence>
<evidence type="ECO:0000256" key="8">
    <source>
        <dbReference type="ARBA" id="ARBA00022958"/>
    </source>
</evidence>
<dbReference type="InterPro" id="IPR015875">
    <property type="entry name" value="IMP_DH/GMP_Rdtase_CS"/>
</dbReference>
<dbReference type="GO" id="GO:0003938">
    <property type="term" value="F:IMP dehydrogenase activity"/>
    <property type="evidence" value="ECO:0007669"/>
    <property type="project" value="UniProtKB-UniRule"/>
</dbReference>
<evidence type="ECO:0000313" key="22">
    <source>
        <dbReference type="EMBL" id="QEH38058.1"/>
    </source>
</evidence>
<evidence type="ECO:0000256" key="11">
    <source>
        <dbReference type="ARBA" id="ARBA00023122"/>
    </source>
</evidence>
<feature type="binding site" evidence="13">
    <location>
        <position position="475"/>
    </location>
    <ligand>
        <name>K(+)</name>
        <dbReference type="ChEBI" id="CHEBI:29103"/>
        <note>ligand shared between two tetrameric partners</note>
    </ligand>
</feature>
<dbReference type="Gene3D" id="3.20.20.70">
    <property type="entry name" value="Aldolase class I"/>
    <property type="match status" value="1"/>
</dbReference>
<dbReference type="PIRSF" id="PIRSF000130">
    <property type="entry name" value="IMPDH"/>
    <property type="match status" value="1"/>
</dbReference>
<feature type="binding site" description="in other chain" evidence="13 16">
    <location>
        <position position="299"/>
    </location>
    <ligand>
        <name>K(+)</name>
        <dbReference type="ChEBI" id="CHEBI:29103"/>
        <note>ligand shared between two tetrameric partners</note>
    </ligand>
</feature>
<dbReference type="EMBL" id="CP042997">
    <property type="protein sequence ID" value="QEH38058.1"/>
    <property type="molecule type" value="Genomic_DNA"/>
</dbReference>
<feature type="active site" description="Proton acceptor" evidence="13 14">
    <location>
        <position position="397"/>
    </location>
</feature>
<dbReference type="PROSITE" id="PS51371">
    <property type="entry name" value="CBS"/>
    <property type="match status" value="2"/>
</dbReference>
<evidence type="ECO:0000256" key="20">
    <source>
        <dbReference type="SAM" id="MobiDB-lite"/>
    </source>
</evidence>
<feature type="binding site" evidence="13">
    <location>
        <begin position="381"/>
        <end position="385"/>
    </location>
    <ligand>
        <name>IMP</name>
        <dbReference type="ChEBI" id="CHEBI:58053"/>
    </ligand>
</feature>
<feature type="binding site" evidence="13">
    <location>
        <position position="246"/>
    </location>
    <ligand>
        <name>NAD(+)</name>
        <dbReference type="ChEBI" id="CHEBI:57540"/>
    </ligand>
</feature>
<dbReference type="GO" id="GO:0000166">
    <property type="term" value="F:nucleotide binding"/>
    <property type="evidence" value="ECO:0007669"/>
    <property type="project" value="UniProtKB-UniRule"/>
</dbReference>
<sequence length="503" mass="53846">MLDRIAYQGITFDDVLLEPGYAEFMPREVDTRTQLTAKIALNLPFLSSPMDTVTEAELAIALAQEGGLGVIHKNMSIEEQTREVDKAKRSENGIIVDPITLPPDATVGQARTIMSGHNISGVPITVSGGFLKGILTRRDLRFLESNDLRIEEVMTKNNLVTAPADTSLEEADRILTRNKVEKLLLVDDEYRLKGLITIKDIDKLHRYPNACKDGRGRLRVGAAVGVHDYERVSSLIEADVDVLIVDSAHGHSKNVIETVRRIKQDFDIQVVAGNVATGEGTRALIEAGADAIKVGIGPGSICTTRVVSGVGVPQITAIYQSAKAAAGRVPIIADGGIRYSGDITKAIAAGAHSVMIGGLFAGLAESPGTTIIYRGRSFKSYRGMGSIGAMAKGSHERYRQDAAPKGTDGKPAQGQKLVPEGVEGRVPYKGPLSDFVFQLVGGLRAGMGYCGTRTIDELRTKGRFIQVTGASVQESHPHDIAITQEAPNYSSFSNEVETGRGSG</sequence>
<comment type="pathway">
    <text evidence="13 19">Purine metabolism; XMP biosynthesis via de novo pathway; XMP from IMP: step 1/1.</text>
</comment>
<comment type="catalytic activity">
    <reaction evidence="12 13 19">
        <text>IMP + NAD(+) + H2O = XMP + NADH + H(+)</text>
        <dbReference type="Rhea" id="RHEA:11708"/>
        <dbReference type="ChEBI" id="CHEBI:15377"/>
        <dbReference type="ChEBI" id="CHEBI:15378"/>
        <dbReference type="ChEBI" id="CHEBI:57464"/>
        <dbReference type="ChEBI" id="CHEBI:57540"/>
        <dbReference type="ChEBI" id="CHEBI:57945"/>
        <dbReference type="ChEBI" id="CHEBI:58053"/>
        <dbReference type="EC" id="1.1.1.205"/>
    </reaction>
</comment>
<evidence type="ECO:0000256" key="13">
    <source>
        <dbReference type="HAMAP-Rule" id="MF_01964"/>
    </source>
</evidence>
<evidence type="ECO:0000256" key="17">
    <source>
        <dbReference type="PROSITE-ProRule" id="PRU00703"/>
    </source>
</evidence>
<feature type="active site" description="Thioimidate intermediate" evidence="13 14">
    <location>
        <position position="302"/>
    </location>
</feature>
<evidence type="ECO:0000256" key="18">
    <source>
        <dbReference type="RuleBase" id="RU003927"/>
    </source>
</evidence>
<comment type="similarity">
    <text evidence="2 13 18">Belongs to the IMPDH/GMPR family.</text>
</comment>
<evidence type="ECO:0000256" key="1">
    <source>
        <dbReference type="ARBA" id="ARBA00001958"/>
    </source>
</evidence>
<dbReference type="NCBIfam" id="TIGR01302">
    <property type="entry name" value="IMP_dehydrog"/>
    <property type="match status" value="1"/>
</dbReference>
<dbReference type="EC" id="1.1.1.205" evidence="13 19"/>
<evidence type="ECO:0000256" key="5">
    <source>
        <dbReference type="ARBA" id="ARBA00022737"/>
    </source>
</evidence>
<organism evidence="22 23">
    <name type="scientific">Aquisphaera giovannonii</name>
    <dbReference type="NCBI Taxonomy" id="406548"/>
    <lineage>
        <taxon>Bacteria</taxon>
        <taxon>Pseudomonadati</taxon>
        <taxon>Planctomycetota</taxon>
        <taxon>Planctomycetia</taxon>
        <taxon>Isosphaerales</taxon>
        <taxon>Isosphaeraceae</taxon>
        <taxon>Aquisphaera</taxon>
    </lineage>
</organism>
<comment type="activity regulation">
    <text evidence="13">Mycophenolic acid (MPA) is a non-competitive inhibitor that prevents formation of the closed enzyme conformation by binding to the same site as the amobile flap. In contrast, mizoribine monophosphate (MZP) is a competitive inhibitor that induces the closed conformation. MPA is a potent inhibitor of mammalian IMPDHs but a poor inhibitor of the bacterial enzymes. MZP is a more potent inhibitor of bacterial IMPDH.</text>
</comment>
<dbReference type="FunFam" id="3.20.20.70:FF:000003">
    <property type="entry name" value="GMP reductase"/>
    <property type="match status" value="1"/>
</dbReference>
<evidence type="ECO:0000256" key="7">
    <source>
        <dbReference type="ARBA" id="ARBA00022755"/>
    </source>
</evidence>
<feature type="domain" description="CBS" evidence="21">
    <location>
        <begin position="154"/>
        <end position="211"/>
    </location>
</feature>
<feature type="binding site" evidence="13">
    <location>
        <position position="300"/>
    </location>
    <ligand>
        <name>IMP</name>
        <dbReference type="ChEBI" id="CHEBI:58053"/>
    </ligand>
</feature>
<comment type="cofactor">
    <cofactor evidence="1 13">
        <name>K(+)</name>
        <dbReference type="ChEBI" id="CHEBI:29103"/>
    </cofactor>
</comment>
<dbReference type="Pfam" id="PF00571">
    <property type="entry name" value="CBS"/>
    <property type="match status" value="2"/>
</dbReference>
<feature type="binding site" evidence="15">
    <location>
        <begin position="246"/>
        <end position="248"/>
    </location>
    <ligand>
        <name>NAD(+)</name>
        <dbReference type="ChEBI" id="CHEBI:57540"/>
    </ligand>
</feature>
<dbReference type="GO" id="GO:0006177">
    <property type="term" value="P:GMP biosynthetic process"/>
    <property type="evidence" value="ECO:0007669"/>
    <property type="project" value="UniProtKB-UniRule"/>
</dbReference>
<keyword evidence="10 13" id="KW-0520">NAD</keyword>
<dbReference type="Proteomes" id="UP000324233">
    <property type="component" value="Chromosome"/>
</dbReference>
<gene>
    <name evidence="22" type="primary">guaB_2</name>
    <name evidence="13" type="synonym">guaB</name>
    <name evidence="22" type="ORF">OJF2_66540</name>
</gene>
<evidence type="ECO:0000256" key="16">
    <source>
        <dbReference type="PIRSR" id="PIRSR000130-4"/>
    </source>
</evidence>
<dbReference type="PROSITE" id="PS00487">
    <property type="entry name" value="IMP_DH_GMP_RED"/>
    <property type="match status" value="1"/>
</dbReference>
<proteinExistence type="inferred from homology"/>
<evidence type="ECO:0000259" key="21">
    <source>
        <dbReference type="PROSITE" id="PS51371"/>
    </source>
</evidence>
<protein>
    <recommendedName>
        <fullName evidence="13 19">Inosine-5'-monophosphate dehydrogenase</fullName>
        <shortName evidence="13">IMP dehydrogenase</shortName>
        <shortName evidence="13">IMPD</shortName>
        <shortName evidence="13">IMPDH</shortName>
        <ecNumber evidence="13 19">1.1.1.205</ecNumber>
    </recommendedName>
</protein>
<keyword evidence="9 13" id="KW-0560">Oxidoreductase</keyword>
<dbReference type="InterPro" id="IPR005990">
    <property type="entry name" value="IMP_DH"/>
</dbReference>
<dbReference type="InterPro" id="IPR001093">
    <property type="entry name" value="IMP_DH_GMPRt"/>
</dbReference>
<evidence type="ECO:0000256" key="3">
    <source>
        <dbReference type="ARBA" id="ARBA00011881"/>
    </source>
</evidence>
<dbReference type="RefSeq" id="WP_148597538.1">
    <property type="nucleotide sequence ID" value="NZ_CP042997.1"/>
</dbReference>
<dbReference type="CDD" id="cd04601">
    <property type="entry name" value="CBS_pair_IMPDH"/>
    <property type="match status" value="1"/>
</dbReference>
<evidence type="ECO:0000256" key="2">
    <source>
        <dbReference type="ARBA" id="ARBA00005502"/>
    </source>
</evidence>
<dbReference type="InterPro" id="IPR000644">
    <property type="entry name" value="CBS_dom"/>
</dbReference>
<keyword evidence="6 13" id="KW-0332">GMP biosynthesis</keyword>